<feature type="signal peptide" evidence="1">
    <location>
        <begin position="1"/>
        <end position="20"/>
    </location>
</feature>
<gene>
    <name evidence="3" type="ORF">TJEJU_1167</name>
</gene>
<dbReference type="EMBL" id="LT899436">
    <property type="protein sequence ID" value="SNR14915.1"/>
    <property type="molecule type" value="Genomic_DNA"/>
</dbReference>
<keyword evidence="4" id="KW-1185">Reference proteome</keyword>
<dbReference type="KEGG" id="tje:TJEJU_1167"/>
<dbReference type="Proteomes" id="UP000215214">
    <property type="component" value="Chromosome TJEJU"/>
</dbReference>
<dbReference type="Gene3D" id="2.40.160.60">
    <property type="entry name" value="Outer membrane protein transport protein (OMPP1/FadL/TodX)"/>
    <property type="match status" value="2"/>
</dbReference>
<evidence type="ECO:0000313" key="4">
    <source>
        <dbReference type="Proteomes" id="UP000215214"/>
    </source>
</evidence>
<accession>A0A238U783</accession>
<dbReference type="Pfam" id="PF19572">
    <property type="entry name" value="PorV"/>
    <property type="match status" value="1"/>
</dbReference>
<dbReference type="NCBIfam" id="NF033710">
    <property type="entry name" value="T9SS_OM_PorV"/>
    <property type="match status" value="1"/>
</dbReference>
<organism evidence="3 4">
    <name type="scientific">Tenacibaculum jejuense</name>
    <dbReference type="NCBI Taxonomy" id="584609"/>
    <lineage>
        <taxon>Bacteria</taxon>
        <taxon>Pseudomonadati</taxon>
        <taxon>Bacteroidota</taxon>
        <taxon>Flavobacteriia</taxon>
        <taxon>Flavobacteriales</taxon>
        <taxon>Flavobacteriaceae</taxon>
        <taxon>Tenacibaculum</taxon>
    </lineage>
</organism>
<name>A0A238U783_9FLAO</name>
<dbReference type="SUPFAM" id="SSF56935">
    <property type="entry name" value="Porins"/>
    <property type="match status" value="1"/>
</dbReference>
<reference evidence="3 4" key="1">
    <citation type="submission" date="2017-07" db="EMBL/GenBank/DDBJ databases">
        <authorList>
            <person name="Sun Z.S."/>
            <person name="Albrecht U."/>
            <person name="Echele G."/>
            <person name="Lee C.C."/>
        </authorList>
    </citation>
    <scope>NUCLEOTIDE SEQUENCE [LARGE SCALE GENOMIC DNA]</scope>
    <source>
        <strain evidence="4">type strain: KCTC 22618</strain>
    </source>
</reference>
<feature type="domain" description="Type IX secretion system protein PorV" evidence="2">
    <location>
        <begin position="21"/>
        <end position="254"/>
    </location>
</feature>
<dbReference type="InterPro" id="IPR047799">
    <property type="entry name" value="T9SS_OM_PorV"/>
</dbReference>
<evidence type="ECO:0000259" key="2">
    <source>
        <dbReference type="Pfam" id="PF19572"/>
    </source>
</evidence>
<proteinExistence type="predicted"/>
<dbReference type="NCBIfam" id="NF033709">
    <property type="entry name" value="PorV_fam"/>
    <property type="match status" value="1"/>
</dbReference>
<evidence type="ECO:0000256" key="1">
    <source>
        <dbReference type="SAM" id="SignalP"/>
    </source>
</evidence>
<dbReference type="RefSeq" id="WP_095070218.1">
    <property type="nucleotide sequence ID" value="NZ_LT899436.1"/>
</dbReference>
<sequence>MKKILLLTLAISITGLKLNAQLDSRAITTAVPFLQINSDARAGGMGDIGVATSSDAFSLYHNPAKIAFNSNKLSIGASYVPWLRNLTDDIFAGNLSVINRFNENSAWGADLKLFSLGRIDLTNGDGSSNGSINPTELAISGYYSLKLSEKFSMAVGLKYINSNLDVDSTLEAVNSFAVDIAAYYQSDEQNYGTFNGRYRIGLNVANIGPKVEYTPGEENFIPTIAKLGGGFDFIFDDFNTLGVNLEFRKLLVPSSGTQSDRGWFEGMFTSLLDRSFSEELQEVNWSLGAEYLYNNAFAVRAGYFNESEVKGNRKFFTMGAGFTANAFNVDLSYLINVSDVNNPLENTLRFSISFDLGEIYEDY</sequence>
<dbReference type="AlphaFoldDB" id="A0A238U783"/>
<keyword evidence="1" id="KW-0732">Signal</keyword>
<dbReference type="InterPro" id="IPR045741">
    <property type="entry name" value="PorV"/>
</dbReference>
<protein>
    <recommendedName>
        <fullName evidence="2">Type IX secretion system protein PorV domain-containing protein</fullName>
    </recommendedName>
</protein>
<feature type="chain" id="PRO_5012150246" description="Type IX secretion system protein PorV domain-containing protein" evidence="1">
    <location>
        <begin position="21"/>
        <end position="363"/>
    </location>
</feature>
<evidence type="ECO:0000313" key="3">
    <source>
        <dbReference type="EMBL" id="SNR14915.1"/>
    </source>
</evidence>
<dbReference type="OrthoDB" id="9758448at2"/>